<feature type="domain" description="PX" evidence="2">
    <location>
        <begin position="35"/>
        <end position="157"/>
    </location>
</feature>
<keyword evidence="4" id="KW-1185">Reference proteome</keyword>
<dbReference type="GO" id="GO:0035091">
    <property type="term" value="F:phosphatidylinositol binding"/>
    <property type="evidence" value="ECO:0007669"/>
    <property type="project" value="InterPro"/>
</dbReference>
<dbReference type="Proteomes" id="UP000243579">
    <property type="component" value="Unassembled WGS sequence"/>
</dbReference>
<dbReference type="InterPro" id="IPR001683">
    <property type="entry name" value="PX_dom"/>
</dbReference>
<accession>A0A1V9Z2N5</accession>
<dbReference type="Pfam" id="PF00787">
    <property type="entry name" value="PX"/>
    <property type="match status" value="1"/>
</dbReference>
<dbReference type="Gene3D" id="3.30.1520.10">
    <property type="entry name" value="Phox-like domain"/>
    <property type="match status" value="1"/>
</dbReference>
<sequence>MGCSQSSEIEVSAPTFMDEVGSAPTSMAPKSEPRSIPETKIQPEVEPIVVAAPPPRYIIEEETVFENGAVHYVILGPNELVIKKRYSDFKVLHAALVTDGRELPEMPDVTLWSALSRHNGQLISDRRQRFQEIIDCVAANHHDTSAMQAFTAGGRSI</sequence>
<evidence type="ECO:0000259" key="2">
    <source>
        <dbReference type="PROSITE" id="PS50195"/>
    </source>
</evidence>
<feature type="region of interest" description="Disordered" evidence="1">
    <location>
        <begin position="1"/>
        <end position="37"/>
    </location>
</feature>
<dbReference type="SUPFAM" id="SSF64268">
    <property type="entry name" value="PX domain"/>
    <property type="match status" value="1"/>
</dbReference>
<dbReference type="AlphaFoldDB" id="A0A1V9Z2N5"/>
<dbReference type="OrthoDB" id="1278353at2759"/>
<gene>
    <name evidence="3" type="ORF">ACHHYP_03867</name>
</gene>
<evidence type="ECO:0000313" key="3">
    <source>
        <dbReference type="EMBL" id="OQR92269.1"/>
    </source>
</evidence>
<evidence type="ECO:0000313" key="4">
    <source>
        <dbReference type="Proteomes" id="UP000243579"/>
    </source>
</evidence>
<dbReference type="InterPro" id="IPR036871">
    <property type="entry name" value="PX_dom_sf"/>
</dbReference>
<name>A0A1V9Z2N5_ACHHY</name>
<dbReference type="PROSITE" id="PS50195">
    <property type="entry name" value="PX"/>
    <property type="match status" value="1"/>
</dbReference>
<organism evidence="3 4">
    <name type="scientific">Achlya hypogyna</name>
    <name type="common">Oomycete</name>
    <name type="synonym">Protoachlya hypogyna</name>
    <dbReference type="NCBI Taxonomy" id="1202772"/>
    <lineage>
        <taxon>Eukaryota</taxon>
        <taxon>Sar</taxon>
        <taxon>Stramenopiles</taxon>
        <taxon>Oomycota</taxon>
        <taxon>Saprolegniomycetes</taxon>
        <taxon>Saprolegniales</taxon>
        <taxon>Achlyaceae</taxon>
        <taxon>Achlya</taxon>
    </lineage>
</organism>
<proteinExistence type="predicted"/>
<dbReference type="EMBL" id="JNBR01000470">
    <property type="protein sequence ID" value="OQR92269.1"/>
    <property type="molecule type" value="Genomic_DNA"/>
</dbReference>
<comment type="caution">
    <text evidence="3">The sequence shown here is derived from an EMBL/GenBank/DDBJ whole genome shotgun (WGS) entry which is preliminary data.</text>
</comment>
<protein>
    <recommendedName>
        <fullName evidence="2">PX domain-containing protein</fullName>
    </recommendedName>
</protein>
<evidence type="ECO:0000256" key="1">
    <source>
        <dbReference type="SAM" id="MobiDB-lite"/>
    </source>
</evidence>
<reference evidence="3 4" key="1">
    <citation type="journal article" date="2014" name="Genome Biol. Evol.">
        <title>The secreted proteins of Achlya hypogyna and Thraustotheca clavata identify the ancestral oomycete secretome and reveal gene acquisitions by horizontal gene transfer.</title>
        <authorList>
            <person name="Misner I."/>
            <person name="Blouin N."/>
            <person name="Leonard G."/>
            <person name="Richards T.A."/>
            <person name="Lane C.E."/>
        </authorList>
    </citation>
    <scope>NUCLEOTIDE SEQUENCE [LARGE SCALE GENOMIC DNA]</scope>
    <source>
        <strain evidence="3 4">ATCC 48635</strain>
    </source>
</reference>
<dbReference type="CDD" id="cd06093">
    <property type="entry name" value="PX_domain"/>
    <property type="match status" value="1"/>
</dbReference>